<feature type="transmembrane region" description="Helical" evidence="7">
    <location>
        <begin position="83"/>
        <end position="106"/>
    </location>
</feature>
<comment type="caution">
    <text evidence="9">The sequence shown here is derived from an EMBL/GenBank/DDBJ whole genome shotgun (WGS) entry which is preliminary data.</text>
</comment>
<evidence type="ECO:0000256" key="1">
    <source>
        <dbReference type="ARBA" id="ARBA00004651"/>
    </source>
</evidence>
<comment type="similarity">
    <text evidence="7">Belongs to the binding-protein-dependent transport system permease family.</text>
</comment>
<evidence type="ECO:0000256" key="5">
    <source>
        <dbReference type="ARBA" id="ARBA00022989"/>
    </source>
</evidence>
<keyword evidence="10" id="KW-1185">Reference proteome</keyword>
<protein>
    <submittedName>
        <fullName evidence="9">Carbohydrate ABC transporter permease</fullName>
    </submittedName>
</protein>
<dbReference type="Proteomes" id="UP000609531">
    <property type="component" value="Unassembled WGS sequence"/>
</dbReference>
<name>A0A934MET5_9HYPH</name>
<dbReference type="AlphaFoldDB" id="A0A934MET5"/>
<dbReference type="CDD" id="cd06261">
    <property type="entry name" value="TM_PBP2"/>
    <property type="match status" value="1"/>
</dbReference>
<proteinExistence type="inferred from homology"/>
<dbReference type="InterPro" id="IPR000515">
    <property type="entry name" value="MetI-like"/>
</dbReference>
<dbReference type="SUPFAM" id="SSF161098">
    <property type="entry name" value="MetI-like"/>
    <property type="match status" value="1"/>
</dbReference>
<feature type="transmembrane region" description="Helical" evidence="7">
    <location>
        <begin position="254"/>
        <end position="275"/>
    </location>
</feature>
<evidence type="ECO:0000256" key="4">
    <source>
        <dbReference type="ARBA" id="ARBA00022692"/>
    </source>
</evidence>
<evidence type="ECO:0000313" key="10">
    <source>
        <dbReference type="Proteomes" id="UP000609531"/>
    </source>
</evidence>
<feature type="transmembrane region" description="Helical" evidence="7">
    <location>
        <begin position="156"/>
        <end position="175"/>
    </location>
</feature>
<dbReference type="EMBL" id="JAEKJA010000001">
    <property type="protein sequence ID" value="MBJ3774220.1"/>
    <property type="molecule type" value="Genomic_DNA"/>
</dbReference>
<dbReference type="Gene3D" id="1.10.3720.10">
    <property type="entry name" value="MetI-like"/>
    <property type="match status" value="1"/>
</dbReference>
<dbReference type="GO" id="GO:0005886">
    <property type="term" value="C:plasma membrane"/>
    <property type="evidence" value="ECO:0007669"/>
    <property type="project" value="UniProtKB-SubCell"/>
</dbReference>
<dbReference type="GO" id="GO:0055085">
    <property type="term" value="P:transmembrane transport"/>
    <property type="evidence" value="ECO:0007669"/>
    <property type="project" value="InterPro"/>
</dbReference>
<evidence type="ECO:0000256" key="3">
    <source>
        <dbReference type="ARBA" id="ARBA00022475"/>
    </source>
</evidence>
<keyword evidence="6 7" id="KW-0472">Membrane</keyword>
<accession>A0A934MET5</accession>
<feature type="transmembrane region" description="Helical" evidence="7">
    <location>
        <begin position="21"/>
        <end position="43"/>
    </location>
</feature>
<dbReference type="PROSITE" id="PS50928">
    <property type="entry name" value="ABC_TM1"/>
    <property type="match status" value="1"/>
</dbReference>
<evidence type="ECO:0000313" key="9">
    <source>
        <dbReference type="EMBL" id="MBJ3774220.1"/>
    </source>
</evidence>
<keyword evidence="3" id="KW-1003">Cell membrane</keyword>
<dbReference type="PANTHER" id="PTHR43744">
    <property type="entry name" value="ABC TRANSPORTER PERMEASE PROTEIN MG189-RELATED-RELATED"/>
    <property type="match status" value="1"/>
</dbReference>
<gene>
    <name evidence="9" type="ORF">JCR33_00875</name>
</gene>
<sequence length="289" mass="32060">MAFASDRTAVASRPRISTAALRSAALILFIALYTAFAAGPFVWVASMSLRTTTEINADHYAFPWPMHFEKFAVAWTESNYDTYFFNSAAVVLAAVAILTVVGGMAAHCFARYRFPLKGVVYFLIFSTIIFPPQVTVIGLFQLMVDYGLYNSRIGLVLVYVAIQLPITIYILEAFFARIPGDLFDAARIDGYSEWAIFWKISLPVALPAISTTIILNTILLWNEFLYAVVLITDDDKRTLPLGVLRFMGDQLEDVGMIATGLMIAIVPVVLIYVFFSERLIQGMTAGAVK</sequence>
<evidence type="ECO:0000259" key="8">
    <source>
        <dbReference type="PROSITE" id="PS50928"/>
    </source>
</evidence>
<feature type="transmembrane region" description="Helical" evidence="7">
    <location>
        <begin position="196"/>
        <end position="221"/>
    </location>
</feature>
<keyword evidence="5 7" id="KW-1133">Transmembrane helix</keyword>
<comment type="subcellular location">
    <subcellularLocation>
        <location evidence="1 7">Cell membrane</location>
        <topology evidence="1 7">Multi-pass membrane protein</topology>
    </subcellularLocation>
</comment>
<evidence type="ECO:0000256" key="2">
    <source>
        <dbReference type="ARBA" id="ARBA00022448"/>
    </source>
</evidence>
<feature type="transmembrane region" description="Helical" evidence="7">
    <location>
        <begin position="118"/>
        <end position="144"/>
    </location>
</feature>
<dbReference type="InterPro" id="IPR035906">
    <property type="entry name" value="MetI-like_sf"/>
</dbReference>
<dbReference type="RefSeq" id="WP_198880116.1">
    <property type="nucleotide sequence ID" value="NZ_JAEKJA010000001.1"/>
</dbReference>
<evidence type="ECO:0000256" key="6">
    <source>
        <dbReference type="ARBA" id="ARBA00023136"/>
    </source>
</evidence>
<organism evidence="9 10">
    <name type="scientific">Acuticoccus mangrovi</name>
    <dbReference type="NCBI Taxonomy" id="2796142"/>
    <lineage>
        <taxon>Bacteria</taxon>
        <taxon>Pseudomonadati</taxon>
        <taxon>Pseudomonadota</taxon>
        <taxon>Alphaproteobacteria</taxon>
        <taxon>Hyphomicrobiales</taxon>
        <taxon>Amorphaceae</taxon>
        <taxon>Acuticoccus</taxon>
    </lineage>
</organism>
<keyword evidence="4 7" id="KW-0812">Transmembrane</keyword>
<feature type="domain" description="ABC transmembrane type-1" evidence="8">
    <location>
        <begin position="84"/>
        <end position="275"/>
    </location>
</feature>
<dbReference type="PANTHER" id="PTHR43744:SF12">
    <property type="entry name" value="ABC TRANSPORTER PERMEASE PROTEIN MG189-RELATED"/>
    <property type="match status" value="1"/>
</dbReference>
<dbReference type="Pfam" id="PF00528">
    <property type="entry name" value="BPD_transp_1"/>
    <property type="match status" value="1"/>
</dbReference>
<evidence type="ECO:0000256" key="7">
    <source>
        <dbReference type="RuleBase" id="RU363032"/>
    </source>
</evidence>
<keyword evidence="2 7" id="KW-0813">Transport</keyword>
<reference evidence="9" key="1">
    <citation type="submission" date="2020-12" db="EMBL/GenBank/DDBJ databases">
        <title>Bacterial taxonomy.</title>
        <authorList>
            <person name="Pan X."/>
        </authorList>
    </citation>
    <scope>NUCLEOTIDE SEQUENCE</scope>
    <source>
        <strain evidence="9">B2012</strain>
    </source>
</reference>